<dbReference type="AlphaFoldDB" id="A0A7W3PFW9"/>
<dbReference type="EMBL" id="JACGWV010000002">
    <property type="protein sequence ID" value="MBA8810102.1"/>
    <property type="molecule type" value="Genomic_DNA"/>
</dbReference>
<gene>
    <name evidence="3" type="ORF">FHX71_004078</name>
</gene>
<keyword evidence="2" id="KW-1133">Transmembrane helix</keyword>
<sequence>MSTVRSTTARSADAGRSGGSTTARWTAVAFVAAGVAFLLFPVLRPWPDETVASTGLATAFASDRWVVSHLLGILGLGLMAPALLGLRALLVGVGSDSAGAGRGGNPGVRSATWALVTAWTGAGFAALYFGAEIFGIRTLAEAALRDGDLGLLADVEVLRMQPWAVTLFGAGLLLLAVSGVLAAVALWRSGGRASGPQGAGTHPRWIGLPLALGLVLVLPQFFGGPELRITHGVLVAAGCVLVAVVVGSGRVSGANR</sequence>
<dbReference type="RefSeq" id="WP_182619254.1">
    <property type="nucleotide sequence ID" value="NZ_BAAATF010000010.1"/>
</dbReference>
<comment type="caution">
    <text evidence="3">The sequence shown here is derived from an EMBL/GenBank/DDBJ whole genome shotgun (WGS) entry which is preliminary data.</text>
</comment>
<evidence type="ECO:0000256" key="2">
    <source>
        <dbReference type="SAM" id="Phobius"/>
    </source>
</evidence>
<feature type="transmembrane region" description="Helical" evidence="2">
    <location>
        <begin position="111"/>
        <end position="131"/>
    </location>
</feature>
<feature type="transmembrane region" description="Helical" evidence="2">
    <location>
        <begin position="205"/>
        <end position="223"/>
    </location>
</feature>
<feature type="region of interest" description="Disordered" evidence="1">
    <location>
        <begin position="1"/>
        <end position="20"/>
    </location>
</feature>
<accession>A0A7W3PFW9</accession>
<evidence type="ECO:0000313" key="4">
    <source>
        <dbReference type="Proteomes" id="UP000540568"/>
    </source>
</evidence>
<evidence type="ECO:0000256" key="1">
    <source>
        <dbReference type="SAM" id="MobiDB-lite"/>
    </source>
</evidence>
<proteinExistence type="predicted"/>
<feature type="transmembrane region" description="Helical" evidence="2">
    <location>
        <begin position="66"/>
        <end position="90"/>
    </location>
</feature>
<dbReference type="Proteomes" id="UP000540568">
    <property type="component" value="Unassembled WGS sequence"/>
</dbReference>
<keyword evidence="2" id="KW-0812">Transmembrane</keyword>
<feature type="transmembrane region" description="Helical" evidence="2">
    <location>
        <begin position="163"/>
        <end position="184"/>
    </location>
</feature>
<keyword evidence="2" id="KW-0472">Membrane</keyword>
<reference evidence="3 4" key="1">
    <citation type="submission" date="2020-07" db="EMBL/GenBank/DDBJ databases">
        <title>Sequencing the genomes of 1000 actinobacteria strains.</title>
        <authorList>
            <person name="Klenk H.-P."/>
        </authorList>
    </citation>
    <scope>NUCLEOTIDE SEQUENCE [LARGE SCALE GENOMIC DNA]</scope>
    <source>
        <strain evidence="3 4">DSM 44121</strain>
    </source>
</reference>
<protein>
    <submittedName>
        <fullName evidence="3">Uncharacterized protein</fullName>
    </submittedName>
</protein>
<keyword evidence="4" id="KW-1185">Reference proteome</keyword>
<feature type="compositionally biased region" description="Polar residues" evidence="1">
    <location>
        <begin position="1"/>
        <end position="10"/>
    </location>
</feature>
<feature type="transmembrane region" description="Helical" evidence="2">
    <location>
        <begin position="229"/>
        <end position="247"/>
    </location>
</feature>
<organism evidence="3 4">
    <name type="scientific">Promicromonospora sukumoe</name>
    <dbReference type="NCBI Taxonomy" id="88382"/>
    <lineage>
        <taxon>Bacteria</taxon>
        <taxon>Bacillati</taxon>
        <taxon>Actinomycetota</taxon>
        <taxon>Actinomycetes</taxon>
        <taxon>Micrococcales</taxon>
        <taxon>Promicromonosporaceae</taxon>
        <taxon>Promicromonospora</taxon>
    </lineage>
</organism>
<evidence type="ECO:0000313" key="3">
    <source>
        <dbReference type="EMBL" id="MBA8810102.1"/>
    </source>
</evidence>
<name>A0A7W3PFW9_9MICO</name>
<feature type="transmembrane region" description="Helical" evidence="2">
    <location>
        <begin position="25"/>
        <end position="46"/>
    </location>
</feature>